<evidence type="ECO:0000256" key="2">
    <source>
        <dbReference type="ARBA" id="ARBA00022525"/>
    </source>
</evidence>
<keyword evidence="6" id="KW-1185">Reference proteome</keyword>
<dbReference type="PANTHER" id="PTHR12147">
    <property type="entry name" value="METALLOPEPTIDASE M28 FAMILY MEMBER"/>
    <property type="match status" value="1"/>
</dbReference>
<evidence type="ECO:0000313" key="6">
    <source>
        <dbReference type="Proteomes" id="UP000479132"/>
    </source>
</evidence>
<dbReference type="PROSITE" id="PS51257">
    <property type="entry name" value="PROKAR_LIPOPROTEIN"/>
    <property type="match status" value="1"/>
</dbReference>
<dbReference type="InterPro" id="IPR007484">
    <property type="entry name" value="Peptidase_M28"/>
</dbReference>
<evidence type="ECO:0000259" key="4">
    <source>
        <dbReference type="PROSITE" id="PS50853"/>
    </source>
</evidence>
<dbReference type="PANTHER" id="PTHR12147:SF26">
    <property type="entry name" value="PEPTIDASE M28 DOMAIN-CONTAINING PROTEIN"/>
    <property type="match status" value="1"/>
</dbReference>
<evidence type="ECO:0000256" key="3">
    <source>
        <dbReference type="ARBA" id="ARBA00023049"/>
    </source>
</evidence>
<dbReference type="AlphaFoldDB" id="A0A6M1T431"/>
<gene>
    <name evidence="5" type="ORF">G3569_06440</name>
</gene>
<dbReference type="CDD" id="cd00063">
    <property type="entry name" value="FN3"/>
    <property type="match status" value="1"/>
</dbReference>
<dbReference type="Gene3D" id="2.60.40.10">
    <property type="entry name" value="Immunoglobulins"/>
    <property type="match status" value="1"/>
</dbReference>
<keyword evidence="3" id="KW-0482">Metalloprotease</keyword>
<comment type="subcellular location">
    <subcellularLocation>
        <location evidence="1">Secreted</location>
    </subcellularLocation>
</comment>
<dbReference type="InterPro" id="IPR003961">
    <property type="entry name" value="FN3_dom"/>
</dbReference>
<accession>A0A6M1T431</accession>
<dbReference type="PROSITE" id="PS50853">
    <property type="entry name" value="FN3"/>
    <property type="match status" value="1"/>
</dbReference>
<dbReference type="SUPFAM" id="SSF49265">
    <property type="entry name" value="Fibronectin type III"/>
    <property type="match status" value="1"/>
</dbReference>
<dbReference type="SUPFAM" id="SSF53187">
    <property type="entry name" value="Zn-dependent exopeptidases"/>
    <property type="match status" value="1"/>
</dbReference>
<dbReference type="EMBL" id="JAALLS010000006">
    <property type="protein sequence ID" value="NGP87985.1"/>
    <property type="molecule type" value="Genomic_DNA"/>
</dbReference>
<name>A0A6M1T431_9BACT</name>
<dbReference type="RefSeq" id="WP_165267253.1">
    <property type="nucleotide sequence ID" value="NZ_JAALLS010000006.1"/>
</dbReference>
<comment type="caution">
    <text evidence="5">The sequence shown here is derived from an EMBL/GenBank/DDBJ whole genome shotgun (WGS) entry which is preliminary data.</text>
</comment>
<reference evidence="5 6" key="1">
    <citation type="submission" date="2020-02" db="EMBL/GenBank/DDBJ databases">
        <title>Aliifodinibius halophilus 2W32, complete genome.</title>
        <authorList>
            <person name="Li Y."/>
            <person name="Wu S."/>
        </authorList>
    </citation>
    <scope>NUCLEOTIDE SEQUENCE [LARGE SCALE GENOMIC DNA]</scope>
    <source>
        <strain evidence="5 6">2W32</strain>
    </source>
</reference>
<dbReference type="InterPro" id="IPR045175">
    <property type="entry name" value="M28_fam"/>
</dbReference>
<sequence>MILRKNILALLCMLLFLIGGCETEIAKEEVKPGAQLSPILDQISVDSIETNVRKLASFHTRHTTSDTASDSIGIGAARRWIYKKFKEYQKASGGRLKVKYDRYIETENRRIDEPTEIVNVIAKLPGKQLESKDRMYLVSGHYDSRVSDIMDDTSYAPGANDDASGTAAVMELARVMSKYEFDATIIFMTVAGEEQGLLGANHFAEKAKKRNLDIAAMFTNDIIGNTIKSTDGSIHDNEVRIFTQGIPTNKKLSDYHRMLLYTGGENDTPSRQLGRFIHRVAQNIDVKLEPNIIYRKDRYLRGGDHSAFLDEGYPAVRISEPHEYYERQHQDVRKEDGIQYGDLPKFVDYGYVTKVTKLNAAAIATLANAPERPKDVGIDVSKLENNTTLRWEAGNEPDLKGYEIVWRPTHVPLWKDKKFVGDTTQFTIPGVSKDNYLFGVRAVDRMGYKSPAVYPLPYRD</sequence>
<evidence type="ECO:0000256" key="1">
    <source>
        <dbReference type="ARBA" id="ARBA00004613"/>
    </source>
</evidence>
<keyword evidence="5" id="KW-0378">Hydrolase</keyword>
<dbReference type="GO" id="GO:0005576">
    <property type="term" value="C:extracellular region"/>
    <property type="evidence" value="ECO:0007669"/>
    <property type="project" value="UniProtKB-SubCell"/>
</dbReference>
<proteinExistence type="predicted"/>
<dbReference type="GO" id="GO:0008235">
    <property type="term" value="F:metalloexopeptidase activity"/>
    <property type="evidence" value="ECO:0007669"/>
    <property type="project" value="InterPro"/>
</dbReference>
<dbReference type="InterPro" id="IPR013783">
    <property type="entry name" value="Ig-like_fold"/>
</dbReference>
<evidence type="ECO:0000313" key="5">
    <source>
        <dbReference type="EMBL" id="NGP87985.1"/>
    </source>
</evidence>
<dbReference type="Gene3D" id="3.40.630.10">
    <property type="entry name" value="Zn peptidases"/>
    <property type="match status" value="1"/>
</dbReference>
<dbReference type="InterPro" id="IPR036116">
    <property type="entry name" value="FN3_sf"/>
</dbReference>
<feature type="domain" description="Fibronectin type-III" evidence="4">
    <location>
        <begin position="369"/>
        <end position="460"/>
    </location>
</feature>
<organism evidence="5 6">
    <name type="scientific">Fodinibius halophilus</name>
    <dbReference type="NCBI Taxonomy" id="1736908"/>
    <lineage>
        <taxon>Bacteria</taxon>
        <taxon>Pseudomonadati</taxon>
        <taxon>Balneolota</taxon>
        <taxon>Balneolia</taxon>
        <taxon>Balneolales</taxon>
        <taxon>Balneolaceae</taxon>
        <taxon>Fodinibius</taxon>
    </lineage>
</organism>
<dbReference type="GO" id="GO:0006508">
    <property type="term" value="P:proteolysis"/>
    <property type="evidence" value="ECO:0007669"/>
    <property type="project" value="InterPro"/>
</dbReference>
<keyword evidence="2" id="KW-0964">Secreted</keyword>
<dbReference type="Pfam" id="PF04389">
    <property type="entry name" value="Peptidase_M28"/>
    <property type="match status" value="1"/>
</dbReference>
<dbReference type="Proteomes" id="UP000479132">
    <property type="component" value="Unassembled WGS sequence"/>
</dbReference>
<protein>
    <submittedName>
        <fullName evidence="5">M20/M25/M40 family metallo-hydrolase</fullName>
    </submittedName>
</protein>
<keyword evidence="3" id="KW-0645">Protease</keyword>